<feature type="domain" description="Protein kinase" evidence="2">
    <location>
        <begin position="1604"/>
        <end position="2123"/>
    </location>
</feature>
<proteinExistence type="predicted"/>
<feature type="compositionally biased region" description="Basic and acidic residues" evidence="1">
    <location>
        <begin position="327"/>
        <end position="341"/>
    </location>
</feature>
<feature type="region of interest" description="Disordered" evidence="1">
    <location>
        <begin position="528"/>
        <end position="549"/>
    </location>
</feature>
<evidence type="ECO:0000313" key="4">
    <source>
        <dbReference type="Proteomes" id="UP001605036"/>
    </source>
</evidence>
<feature type="compositionally biased region" description="Basic and acidic residues" evidence="1">
    <location>
        <begin position="1538"/>
        <end position="1548"/>
    </location>
</feature>
<dbReference type="InterPro" id="IPR011009">
    <property type="entry name" value="Kinase-like_dom_sf"/>
</dbReference>
<evidence type="ECO:0000256" key="1">
    <source>
        <dbReference type="SAM" id="MobiDB-lite"/>
    </source>
</evidence>
<feature type="region of interest" description="Disordered" evidence="1">
    <location>
        <begin position="1809"/>
        <end position="1837"/>
    </location>
</feature>
<feature type="compositionally biased region" description="Polar residues" evidence="1">
    <location>
        <begin position="223"/>
        <end position="255"/>
    </location>
</feature>
<feature type="region of interest" description="Disordered" evidence="1">
    <location>
        <begin position="1530"/>
        <end position="1563"/>
    </location>
</feature>
<feature type="region of interest" description="Disordered" evidence="1">
    <location>
        <begin position="1960"/>
        <end position="1984"/>
    </location>
</feature>
<dbReference type="PANTHER" id="PTHR44167">
    <property type="entry name" value="OVARIAN-SPECIFIC SERINE/THREONINE-PROTEIN KINASE LOK-RELATED"/>
    <property type="match status" value="1"/>
</dbReference>
<gene>
    <name evidence="3" type="ORF">R1flu_005623</name>
</gene>
<feature type="compositionally biased region" description="Polar residues" evidence="1">
    <location>
        <begin position="1812"/>
        <end position="1825"/>
    </location>
</feature>
<dbReference type="Gene3D" id="1.10.510.10">
    <property type="entry name" value="Transferase(Phosphotransferase) domain 1"/>
    <property type="match status" value="2"/>
</dbReference>
<dbReference type="FunFam" id="1.10.510.10:FF:001209">
    <property type="entry name" value="Kinase like protein"/>
    <property type="match status" value="1"/>
</dbReference>
<name>A0ABD1YTN7_9MARC</name>
<feature type="region of interest" description="Disordered" evidence="1">
    <location>
        <begin position="319"/>
        <end position="369"/>
    </location>
</feature>
<dbReference type="PANTHER" id="PTHR44167:SF24">
    <property type="entry name" value="SERINE_THREONINE-PROTEIN KINASE CHK2"/>
    <property type="match status" value="1"/>
</dbReference>
<sequence>MEGAEKVTHQKVRFLAHDLLLKGGPRTLDDVRKDCRLFDVTEEELVEFTLMPVELGDRVAKALEIPFTGSINVTSAYIEEVGRKTVVVPFRDNQYLGGECWRKAIPAEPFLPEAEKHITSPRHGLSDSITFQLPNVVEAAVIVSTPIAGESHFSQNPSDGATTPSYATVTYEKRSLQSNASQWATNGGSALCQSRNVGDTSLVSPPRASTEILACLSNCESASSQGPAKRSASQQGESLSFQELLQRSASRTPSTIGLKKTDESTPPVGHVAGVKDPPPSRCKKPRAVQKLELNTGALTPDVVEGTTNRNELTSRLTRSAAANLPKAEFDTPARNIGRDSSHGMGENETPDTRKRGRAKGLVTPPNVNGKKVVNTVQAGVNPVVRLELGGLEHSEIAGECRSQGVTHKHEANDLENPVQENVLAVEETKSPGSVRKKRKTVMCTAKPATKIRKIRGGKAAIASPPAISSVGLTSIQLVNESVSVVSKAVPLEAIGEAGVSVSASKKLFVEESKCQVDSVTHLHPIPANVHTTEDVGSPGTSGSRRKRNVRKAVAVSSPVVPSPSIPGIAGSQLVNGPSPEAGRSLHLKVARGTGGIPVASSEGVEDESEHGRDASRFGQDVNANVHTRQRAKSSKMPRAKDTKAPAVSFPKDELASSHIADAPASVIGGQVFKKRVSDTLEFQKDSFRSQQATQSIVPKEIVSAEKLPKRGRNAASCTVKPQRKAIKNCENKTAQLEKGGSSPLELAEKLRTLVSKDVGGSSECRGGTIAHLVNVWTFEEDLSIKPEKKGRKARPCEAQGVAVSVVSSSTTQFTSSEHLNGPASVVERALHIEVSRDKRVSAFTSEDRVSDKTHCGGRLVRSRYPIKRNIQVTKESGLSAKPPSKGRKGRVCTGKPAANMLNNCPAKVFTATPPSGTSLCTSGLTNSQVVSGAVSSVGGAVAGETIVSFFTSGKPAGDESEFQGDAERMRQLCRGNVNHGSSDDVNDATGAFVSGRNENLHTVVESTGAEGSDLLYATDSEETPSADKPPAADVTVQPTTPMHKNPSDLGGHPGLSAVVQGADESFLGSEMIQRHIGVSNAKRSSVSEEAPGTEAVFTTDPFSSLKSLSHITDALRQMKTMRIGSTAEHAGDACGTKVTSLLVEEKLKLSLAETHACASLPCPEGTTSHGIVRGVAGSENSLDAYVKQFDGQIESFGKSHVSMHAEWVQDDIDHRVAQASSSSVKQDTCQIVCNHDMGTVMCGKSATVSTYRDAASHAGVQPFELHNGGAAAVAGDELAASVSNPFQCANHECAGRNEMHTTVYGEESYATSTHVSKAHAVEADCTKDVCECQGLVLAKDTLSSLKTVSALANDVPTKESKQSSGDEQAKAICTLELLGSSAVSRSAVGYEHAYTGGHNICADDRYFTRPVLAQELSKVADPVCLQTGANPSTVATSVMKNQADMLASIERMAVAAEKIVKDDRKEGSLAADGNVCCLEWGTAKVGCDGSNFVKFRAGEDSASRCLVGTCGNGSEVSPVGDIKRKQLENLATVPVQEAQRDRTPDRAHPGNQPGTSHGNKDREPEYTETLKALDAVVPANVKIIDFSNKQKKEEMKIVPEFDNYTIIGEEGSGGYGTVYRVRSKVTGKIYAMKCPLLKTHSSSVDNEIDILQLLGGKEFIIKFLDVVPGRFRTPSNSGEKLSKCKSILLEFMEHDKPEVLKKEISVEELKIYSICLFRALAHMHRQKITHLDIKPGNFLFSRSKKCGFLVDFNLARDEQLQRRVKKVLPGHSHIISRTDPGRSSKRPLDTTVTPSNYSKRSRLLMELGTPSPARTSTVSTKQSIKSAGRGVSADATVSSPKLPHLAQSAATTPIGAVSAPRGTTELPNLVNEHRAPGVHQQFEGSVEVAKNLTRGLRLQSHHPALFKYIEEKNIPTPERRPMFDQQNTFLPSSQRKRVAAAHSKKTNAAPGIIPLVQRASQPTTTRRVTAPAKPKGYVHHAKDGPCAGTKGYRAPEVLLKSLKQTSKVDMWSAGVSLLQLISGRSPFPSSSSDSALRDIAKVRGSDAILALATRHERHQSISKELLAEKYPPVTIKEWCERHSRRSDLKGKVPAELFDLLERCLDVDPDSRITAEEALKHQFCSTSPP</sequence>
<dbReference type="Gene3D" id="3.30.200.20">
    <property type="entry name" value="Phosphorylase Kinase, domain 1"/>
    <property type="match status" value="1"/>
</dbReference>
<organism evidence="3 4">
    <name type="scientific">Riccia fluitans</name>
    <dbReference type="NCBI Taxonomy" id="41844"/>
    <lineage>
        <taxon>Eukaryota</taxon>
        <taxon>Viridiplantae</taxon>
        <taxon>Streptophyta</taxon>
        <taxon>Embryophyta</taxon>
        <taxon>Marchantiophyta</taxon>
        <taxon>Marchantiopsida</taxon>
        <taxon>Marchantiidae</taxon>
        <taxon>Marchantiales</taxon>
        <taxon>Ricciaceae</taxon>
        <taxon>Riccia</taxon>
    </lineage>
</organism>
<feature type="compositionally biased region" description="Basic residues" evidence="1">
    <location>
        <begin position="627"/>
        <end position="637"/>
    </location>
</feature>
<dbReference type="PROSITE" id="PS00108">
    <property type="entry name" value="PROTEIN_KINASE_ST"/>
    <property type="match status" value="1"/>
</dbReference>
<dbReference type="SUPFAM" id="SSF56112">
    <property type="entry name" value="Protein kinase-like (PK-like)"/>
    <property type="match status" value="1"/>
</dbReference>
<feature type="region of interest" description="Disordered" evidence="1">
    <location>
        <begin position="223"/>
        <end position="283"/>
    </location>
</feature>
<feature type="region of interest" description="Disordered" evidence="1">
    <location>
        <begin position="1019"/>
        <end position="1050"/>
    </location>
</feature>
<dbReference type="EMBL" id="JBHFFA010000003">
    <property type="protein sequence ID" value="KAL2634144.1"/>
    <property type="molecule type" value="Genomic_DNA"/>
</dbReference>
<protein>
    <recommendedName>
        <fullName evidence="2">Protein kinase domain-containing protein</fullName>
    </recommendedName>
</protein>
<evidence type="ECO:0000259" key="2">
    <source>
        <dbReference type="PROSITE" id="PS50011"/>
    </source>
</evidence>
<feature type="compositionally biased region" description="Basic and acidic residues" evidence="1">
    <location>
        <begin position="1779"/>
        <end position="1788"/>
    </location>
</feature>
<accession>A0ABD1YTN7</accession>
<feature type="region of interest" description="Disordered" evidence="1">
    <location>
        <begin position="1771"/>
        <end position="1795"/>
    </location>
</feature>
<comment type="caution">
    <text evidence="3">The sequence shown here is derived from an EMBL/GenBank/DDBJ whole genome shotgun (WGS) entry which is preliminary data.</text>
</comment>
<evidence type="ECO:0000313" key="3">
    <source>
        <dbReference type="EMBL" id="KAL2634144.1"/>
    </source>
</evidence>
<dbReference type="PROSITE" id="PS50011">
    <property type="entry name" value="PROTEIN_KINASE_DOM"/>
    <property type="match status" value="1"/>
</dbReference>
<keyword evidence="4" id="KW-1185">Reference proteome</keyword>
<dbReference type="Proteomes" id="UP001605036">
    <property type="component" value="Unassembled WGS sequence"/>
</dbReference>
<reference evidence="3 4" key="1">
    <citation type="submission" date="2024-09" db="EMBL/GenBank/DDBJ databases">
        <title>Chromosome-scale assembly of Riccia fluitans.</title>
        <authorList>
            <person name="Paukszto L."/>
            <person name="Sawicki J."/>
            <person name="Karawczyk K."/>
            <person name="Piernik-Szablinska J."/>
            <person name="Szczecinska M."/>
            <person name="Mazdziarz M."/>
        </authorList>
    </citation>
    <scope>NUCLEOTIDE SEQUENCE [LARGE SCALE GENOMIC DNA]</scope>
    <source>
        <strain evidence="3">Rf_01</strain>
        <tissue evidence="3">Aerial parts of the thallus</tissue>
    </source>
</reference>
<dbReference type="SMART" id="SM00220">
    <property type="entry name" value="S_TKc"/>
    <property type="match status" value="1"/>
</dbReference>
<dbReference type="InterPro" id="IPR000719">
    <property type="entry name" value="Prot_kinase_dom"/>
</dbReference>
<dbReference type="InterPro" id="IPR008271">
    <property type="entry name" value="Ser/Thr_kinase_AS"/>
</dbReference>
<feature type="region of interest" description="Disordered" evidence="1">
    <location>
        <begin position="594"/>
        <end position="653"/>
    </location>
</feature>
<dbReference type="Pfam" id="PF00069">
    <property type="entry name" value="Pkinase"/>
    <property type="match status" value="2"/>
</dbReference>